<gene>
    <name evidence="1" type="ORF">HPP92_016530</name>
</gene>
<dbReference type="Proteomes" id="UP000636800">
    <property type="component" value="Unassembled WGS sequence"/>
</dbReference>
<evidence type="ECO:0000313" key="2">
    <source>
        <dbReference type="Proteomes" id="UP000636800"/>
    </source>
</evidence>
<dbReference type="AlphaFoldDB" id="A0A835QFU8"/>
<sequence>MSGGWRTAPPLAGSSVSSLPSVGAPIAGPFIGDDRPIRRASSGGWRAPFNNGENLGRGRIDAMSAHRLFPIHLCHLSGAAPRFLLHGRPTVTFENPPATALGRPPGPLFVRRV</sequence>
<proteinExistence type="predicted"/>
<protein>
    <submittedName>
        <fullName evidence="1">Uncharacterized protein</fullName>
    </submittedName>
</protein>
<dbReference type="EMBL" id="JADCNL010000008">
    <property type="protein sequence ID" value="KAG0469830.1"/>
    <property type="molecule type" value="Genomic_DNA"/>
</dbReference>
<accession>A0A835QFU8</accession>
<comment type="caution">
    <text evidence="1">The sequence shown here is derived from an EMBL/GenBank/DDBJ whole genome shotgun (WGS) entry which is preliminary data.</text>
</comment>
<organism evidence="1 2">
    <name type="scientific">Vanilla planifolia</name>
    <name type="common">Vanilla</name>
    <dbReference type="NCBI Taxonomy" id="51239"/>
    <lineage>
        <taxon>Eukaryota</taxon>
        <taxon>Viridiplantae</taxon>
        <taxon>Streptophyta</taxon>
        <taxon>Embryophyta</taxon>
        <taxon>Tracheophyta</taxon>
        <taxon>Spermatophyta</taxon>
        <taxon>Magnoliopsida</taxon>
        <taxon>Liliopsida</taxon>
        <taxon>Asparagales</taxon>
        <taxon>Orchidaceae</taxon>
        <taxon>Vanilloideae</taxon>
        <taxon>Vanilleae</taxon>
        <taxon>Vanilla</taxon>
    </lineage>
</organism>
<evidence type="ECO:0000313" key="1">
    <source>
        <dbReference type="EMBL" id="KAG0469830.1"/>
    </source>
</evidence>
<keyword evidence="2" id="KW-1185">Reference proteome</keyword>
<name>A0A835QFU8_VANPL</name>
<reference evidence="1 2" key="1">
    <citation type="journal article" date="2020" name="Nat. Food">
        <title>A phased Vanilla planifolia genome enables genetic improvement of flavour and production.</title>
        <authorList>
            <person name="Hasing T."/>
            <person name="Tang H."/>
            <person name="Brym M."/>
            <person name="Khazi F."/>
            <person name="Huang T."/>
            <person name="Chambers A.H."/>
        </authorList>
    </citation>
    <scope>NUCLEOTIDE SEQUENCE [LARGE SCALE GENOMIC DNA]</scope>
    <source>
        <tissue evidence="1">Leaf</tissue>
    </source>
</reference>